<dbReference type="AlphaFoldDB" id="A0A0F8Z6G8"/>
<proteinExistence type="predicted"/>
<organism evidence="1">
    <name type="scientific">marine sediment metagenome</name>
    <dbReference type="NCBI Taxonomy" id="412755"/>
    <lineage>
        <taxon>unclassified sequences</taxon>
        <taxon>metagenomes</taxon>
        <taxon>ecological metagenomes</taxon>
    </lineage>
</organism>
<protein>
    <submittedName>
        <fullName evidence="1">Uncharacterized protein</fullName>
    </submittedName>
</protein>
<dbReference type="EMBL" id="LAZR01053049">
    <property type="protein sequence ID" value="KKK81600.1"/>
    <property type="molecule type" value="Genomic_DNA"/>
</dbReference>
<sequence>MEKYLWLEGDEGDITHVTTYNTYEELFEAVQAYLVGLYWLGGVYWGANECVVFNFIKVTDKGTE</sequence>
<feature type="non-terminal residue" evidence="1">
    <location>
        <position position="64"/>
    </location>
</feature>
<evidence type="ECO:0000313" key="1">
    <source>
        <dbReference type="EMBL" id="KKK81600.1"/>
    </source>
</evidence>
<comment type="caution">
    <text evidence="1">The sequence shown here is derived from an EMBL/GenBank/DDBJ whole genome shotgun (WGS) entry which is preliminary data.</text>
</comment>
<gene>
    <name evidence="1" type="ORF">LCGC14_2811770</name>
</gene>
<name>A0A0F8Z6G8_9ZZZZ</name>
<accession>A0A0F8Z6G8</accession>
<reference evidence="1" key="1">
    <citation type="journal article" date="2015" name="Nature">
        <title>Complex archaea that bridge the gap between prokaryotes and eukaryotes.</title>
        <authorList>
            <person name="Spang A."/>
            <person name="Saw J.H."/>
            <person name="Jorgensen S.L."/>
            <person name="Zaremba-Niedzwiedzka K."/>
            <person name="Martijn J."/>
            <person name="Lind A.E."/>
            <person name="van Eijk R."/>
            <person name="Schleper C."/>
            <person name="Guy L."/>
            <person name="Ettema T.J."/>
        </authorList>
    </citation>
    <scope>NUCLEOTIDE SEQUENCE</scope>
</reference>